<dbReference type="eggNOG" id="COG3678">
    <property type="taxonomic scope" value="Bacteria"/>
</dbReference>
<comment type="subcellular location">
    <subcellularLocation>
        <location evidence="1">Periplasm</location>
    </subcellularLocation>
</comment>
<dbReference type="Pfam" id="PF07813">
    <property type="entry name" value="LTXXQ"/>
    <property type="match status" value="1"/>
</dbReference>
<dbReference type="AlphaFoldDB" id="F6B6W6"/>
<protein>
    <submittedName>
        <fullName evidence="6">P pilus assembly/Cpx signaling pathway periplasmic inhibitor/zinc-resistance associated protein</fullName>
    </submittedName>
</protein>
<dbReference type="CDD" id="cd09916">
    <property type="entry name" value="CpxP_like"/>
    <property type="match status" value="1"/>
</dbReference>
<sequence precursor="true">MKRKLMLFILTLLLVFGIVQIASAAGPGWSGGPRALSSDNWVNLAETLKLTDQQISKMREIQQNSYRQTRDLRIKLQDSMFELRQMQLEKNPDKAKVDAKIKEVNDLRSKLYDVRQQSRQQCQNILTPEQLAQLAKIRGGCGLCPKAGVGGTGQGNSR</sequence>
<dbReference type="EMBL" id="CP002736">
    <property type="protein sequence ID" value="AEF93291.1"/>
    <property type="molecule type" value="Genomic_DNA"/>
</dbReference>
<feature type="signal peptide" evidence="5">
    <location>
        <begin position="1"/>
        <end position="24"/>
    </location>
</feature>
<dbReference type="Proteomes" id="UP000009226">
    <property type="component" value="Chromosome"/>
</dbReference>
<keyword evidence="3 5" id="KW-0732">Signal</keyword>
<dbReference type="GO" id="GO:0042597">
    <property type="term" value="C:periplasmic space"/>
    <property type="evidence" value="ECO:0007669"/>
    <property type="project" value="UniProtKB-SubCell"/>
</dbReference>
<accession>F6B6W6</accession>
<dbReference type="InterPro" id="IPR052211">
    <property type="entry name" value="Cpx_auxiliary_protein"/>
</dbReference>
<dbReference type="RefSeq" id="WP_003542367.1">
    <property type="nucleotide sequence ID" value="NC_015565.1"/>
</dbReference>
<dbReference type="KEGG" id="dca:Desca_0396"/>
<dbReference type="PANTHER" id="PTHR38102:SF1">
    <property type="entry name" value="PERIPLASMIC CHAPERONE SPY"/>
    <property type="match status" value="1"/>
</dbReference>
<evidence type="ECO:0000313" key="7">
    <source>
        <dbReference type="Proteomes" id="UP000009226"/>
    </source>
</evidence>
<evidence type="ECO:0000256" key="3">
    <source>
        <dbReference type="ARBA" id="ARBA00022729"/>
    </source>
</evidence>
<evidence type="ECO:0000256" key="1">
    <source>
        <dbReference type="ARBA" id="ARBA00004418"/>
    </source>
</evidence>
<dbReference type="STRING" id="868595.Desca_0396"/>
<keyword evidence="4" id="KW-0574">Periplasm</keyword>
<evidence type="ECO:0000256" key="5">
    <source>
        <dbReference type="SAM" id="SignalP"/>
    </source>
</evidence>
<name>F6B6W6_DESCC</name>
<comment type="similarity">
    <text evidence="2">Belongs to the CpxP/Spy family.</text>
</comment>
<reference evidence="6" key="1">
    <citation type="submission" date="2011-05" db="EMBL/GenBank/DDBJ databases">
        <title>Complete sequence of Desulfotomaculum carboxydivorans CO-1-SRB.</title>
        <authorList>
            <consortium name="US DOE Joint Genome Institute"/>
            <person name="Lucas S."/>
            <person name="Han J."/>
            <person name="Lapidus A."/>
            <person name="Cheng J.-F."/>
            <person name="Goodwin L."/>
            <person name="Pitluck S."/>
            <person name="Peters L."/>
            <person name="Mikhailova N."/>
            <person name="Lu M."/>
            <person name="Han C."/>
            <person name="Tapia R."/>
            <person name="Land M."/>
            <person name="Hauser L."/>
            <person name="Kyrpides N."/>
            <person name="Ivanova N."/>
            <person name="Pagani I."/>
            <person name="Stams A."/>
            <person name="Plugge C."/>
            <person name="Muyzer G."/>
            <person name="Kuever J."/>
            <person name="Parshina S."/>
            <person name="Ivanova A."/>
            <person name="Nazina T."/>
            <person name="Woyke T."/>
        </authorList>
    </citation>
    <scope>NUCLEOTIDE SEQUENCE [LARGE SCALE GENOMIC DNA]</scope>
    <source>
        <strain evidence="6">CO-1-SRB</strain>
    </source>
</reference>
<evidence type="ECO:0000256" key="4">
    <source>
        <dbReference type="ARBA" id="ARBA00022764"/>
    </source>
</evidence>
<keyword evidence="7" id="KW-1185">Reference proteome</keyword>
<dbReference type="PANTHER" id="PTHR38102">
    <property type="entry name" value="PERIPLASMIC CHAPERONE SPY"/>
    <property type="match status" value="1"/>
</dbReference>
<evidence type="ECO:0000313" key="6">
    <source>
        <dbReference type="EMBL" id="AEF93291.1"/>
    </source>
</evidence>
<gene>
    <name evidence="6" type="ordered locus">Desca_0396</name>
</gene>
<proteinExistence type="inferred from homology"/>
<organism evidence="6 7">
    <name type="scientific">Desulfotomaculum nigrificans (strain DSM 14880 / VKM B-2319 / CO-1-SRB)</name>
    <name type="common">Desulfotomaculum carboxydivorans</name>
    <dbReference type="NCBI Taxonomy" id="868595"/>
    <lineage>
        <taxon>Bacteria</taxon>
        <taxon>Bacillati</taxon>
        <taxon>Bacillota</taxon>
        <taxon>Clostridia</taxon>
        <taxon>Eubacteriales</taxon>
        <taxon>Desulfotomaculaceae</taxon>
        <taxon>Desulfotomaculum</taxon>
    </lineage>
</organism>
<dbReference type="Gene3D" id="1.20.120.1490">
    <property type="match status" value="1"/>
</dbReference>
<feature type="chain" id="PRO_5003337613" evidence="5">
    <location>
        <begin position="25"/>
        <end position="158"/>
    </location>
</feature>
<dbReference type="InterPro" id="IPR012899">
    <property type="entry name" value="LTXXQ"/>
</dbReference>
<dbReference type="HOGENOM" id="CLU_135686_0_0_9"/>
<evidence type="ECO:0000256" key="2">
    <source>
        <dbReference type="ARBA" id="ARBA00008441"/>
    </source>
</evidence>